<evidence type="ECO:0000256" key="1">
    <source>
        <dbReference type="ARBA" id="ARBA00008779"/>
    </source>
</evidence>
<dbReference type="Gene3D" id="2.60.120.260">
    <property type="entry name" value="Galactose-binding domain-like"/>
    <property type="match status" value="1"/>
</dbReference>
<dbReference type="SUPFAM" id="SSF53649">
    <property type="entry name" value="Alkaline phosphatase-like"/>
    <property type="match status" value="1"/>
</dbReference>
<feature type="domain" description="Sulfatase N-terminal" evidence="3">
    <location>
        <begin position="46"/>
        <end position="436"/>
    </location>
</feature>
<comment type="similarity">
    <text evidence="1">Belongs to the sulfatase family.</text>
</comment>
<proteinExistence type="inferred from homology"/>
<evidence type="ECO:0000313" key="4">
    <source>
        <dbReference type="EMBL" id="VAW25194.1"/>
    </source>
</evidence>
<dbReference type="CDD" id="cd16025">
    <property type="entry name" value="PAS_like"/>
    <property type="match status" value="1"/>
</dbReference>
<dbReference type="Gene3D" id="3.30.1120.10">
    <property type="match status" value="1"/>
</dbReference>
<dbReference type="Pfam" id="PF00884">
    <property type="entry name" value="Sulfatase"/>
    <property type="match status" value="1"/>
</dbReference>
<protein>
    <submittedName>
        <fullName evidence="4">Arylsulfatase</fullName>
        <ecNumber evidence="4">3.1.6.1</ecNumber>
    </submittedName>
</protein>
<dbReference type="PANTHER" id="PTHR42693">
    <property type="entry name" value="ARYLSULFATASE FAMILY MEMBER"/>
    <property type="match status" value="1"/>
</dbReference>
<keyword evidence="2 4" id="KW-0378">Hydrolase</keyword>
<dbReference type="PANTHER" id="PTHR42693:SF53">
    <property type="entry name" value="ENDO-4-O-SULFATASE"/>
    <property type="match status" value="1"/>
</dbReference>
<dbReference type="Gene3D" id="3.40.720.10">
    <property type="entry name" value="Alkaline Phosphatase, subunit A"/>
    <property type="match status" value="1"/>
</dbReference>
<dbReference type="EMBL" id="UOEP01000240">
    <property type="protein sequence ID" value="VAW25194.1"/>
    <property type="molecule type" value="Genomic_DNA"/>
</dbReference>
<evidence type="ECO:0000259" key="3">
    <source>
        <dbReference type="Pfam" id="PF00884"/>
    </source>
</evidence>
<dbReference type="GO" id="GO:0004065">
    <property type="term" value="F:arylsulfatase activity"/>
    <property type="evidence" value="ECO:0007669"/>
    <property type="project" value="UniProtKB-EC"/>
</dbReference>
<organism evidence="4">
    <name type="scientific">hydrothermal vent metagenome</name>
    <dbReference type="NCBI Taxonomy" id="652676"/>
    <lineage>
        <taxon>unclassified sequences</taxon>
        <taxon>metagenomes</taxon>
        <taxon>ecological metagenomes</taxon>
    </lineage>
</organism>
<dbReference type="InterPro" id="IPR017850">
    <property type="entry name" value="Alkaline_phosphatase_core_sf"/>
</dbReference>
<dbReference type="InterPro" id="IPR050738">
    <property type="entry name" value="Sulfatase"/>
</dbReference>
<dbReference type="InterPro" id="IPR000917">
    <property type="entry name" value="Sulfatase_N"/>
</dbReference>
<dbReference type="EC" id="3.1.6.1" evidence="4"/>
<evidence type="ECO:0000256" key="2">
    <source>
        <dbReference type="ARBA" id="ARBA00022801"/>
    </source>
</evidence>
<gene>
    <name evidence="4" type="ORF">MNBD_BACTEROID01-602</name>
</gene>
<name>A0A3B0UZ25_9ZZZZ</name>
<sequence>MSIINKKGLFRRDKKNIVGKGVVILLVLLGLNACNMAKDKELGERPNVLLIMADDMGFSDIGCYGGEIQTPNIDNLAKNGIRYSQFYNAARCCPTRASLLTGVYPHQAGMGWMTNADLGTPQYRGDLSKNVVTIAEVLRAAGYSTYMTGKWHVSSTRKNHAGIKDNWPTQRGFGRYFGIIEGAGNYFKLKVNSGNKQYTSPDNFFLTNAISDTSVNYIESHFKNHPGAPFFMYVAYTSPHWPLHALGGDIAKYDKKYNVGWDIIRGRRLKKQYEIGLWEDKIKLSPRDTKVPAWDSLTDGEKGDFSRRMAIYAAQVDEMDQGIGRIVNKLKELGGLDNTIIFFLSDNGACAEYISGGRSKDLKGDLAETFESYRINWANAGSTPFRQYKHFIHEGGIRTPLIIHWPKGVKKSLNNKFIRDYGHISDIMATCVELSGAPYPTDYNGFKIVPMQGTSLRPHFSNKKNGRGPIFWEHEANIGMRDGKWKLVAKTNQGEEFDVKSLELYNIEKDPSELDNLAGVFPERLQSMYGKWGQWAQKVHVYPLDTREYTERARAYKWDINGEFDMGFGDWGIVDKSNSFELRVDESGKISGKNSAMVSIIQNGVVGLKDGLKWVLPPMKWVKQFELSFKALANRDAVLHLRVENVANPDIKIANKAYIINKGVQLFKLKTEDFKTKGKYQVVFDFGGNQVGDTIWLDAVNILPLYK</sequence>
<accession>A0A3B0UZ25</accession>
<dbReference type="FunFam" id="3.40.720.10:FF:000047">
    <property type="entry name" value="Arylsulfatase"/>
    <property type="match status" value="1"/>
</dbReference>
<dbReference type="AlphaFoldDB" id="A0A3B0UZ25"/>
<reference evidence="4" key="1">
    <citation type="submission" date="2018-06" db="EMBL/GenBank/DDBJ databases">
        <authorList>
            <person name="Zhirakovskaya E."/>
        </authorList>
    </citation>
    <scope>NUCLEOTIDE SEQUENCE</scope>
</reference>